<dbReference type="SMART" id="SM00320">
    <property type="entry name" value="WD40"/>
    <property type="match status" value="3"/>
</dbReference>
<evidence type="ECO:0000256" key="1">
    <source>
        <dbReference type="PROSITE-ProRule" id="PRU00221"/>
    </source>
</evidence>
<dbReference type="InterPro" id="IPR001680">
    <property type="entry name" value="WD40_rpt"/>
</dbReference>
<feature type="repeat" description="WD" evidence="1">
    <location>
        <begin position="17"/>
        <end position="58"/>
    </location>
</feature>
<keyword evidence="1" id="KW-0853">WD repeat</keyword>
<evidence type="ECO:0000313" key="2">
    <source>
        <dbReference type="EMBL" id="CAD8193179.1"/>
    </source>
</evidence>
<dbReference type="PROSITE" id="PS00678">
    <property type="entry name" value="WD_REPEATS_1"/>
    <property type="match status" value="3"/>
</dbReference>
<proteinExistence type="predicted"/>
<feature type="repeat" description="WD" evidence="1">
    <location>
        <begin position="101"/>
        <end position="142"/>
    </location>
</feature>
<gene>
    <name evidence="2" type="ORF">POCTA_138.1.T1040004</name>
</gene>
<evidence type="ECO:0000313" key="3">
    <source>
        <dbReference type="Proteomes" id="UP000683925"/>
    </source>
</evidence>
<sequence length="225" mass="25273">MSIRLWDVQTGQQVSKLEGHTNLVMSVCFSPDSLTLVSGSTDMTIRLWDIQTGQQKAKFDGHRDGVRSVCVSPDGITLASGSEDKSIRLWDVQTGQQVAKLEGHKNLVMSVCFSPDGFKLISGSNDMSIRLWDVKQKSQINKSNNVYKDFITKHQLTLQTNSLIEECVHQFIIFVISQESPKFSATGALIYQSEFLNHMNVDLRLLFKQNGGCILENNLKYVVKN</sequence>
<keyword evidence="3" id="KW-1185">Reference proteome</keyword>
<feature type="repeat" description="WD" evidence="1">
    <location>
        <begin position="59"/>
        <end position="100"/>
    </location>
</feature>
<dbReference type="InterPro" id="IPR019775">
    <property type="entry name" value="WD40_repeat_CS"/>
</dbReference>
<dbReference type="EMBL" id="CAJJDP010000104">
    <property type="protein sequence ID" value="CAD8193179.1"/>
    <property type="molecule type" value="Genomic_DNA"/>
</dbReference>
<dbReference type="PANTHER" id="PTHR45333">
    <property type="entry name" value="MEMBRANE PROTEIN-RELATED"/>
    <property type="match status" value="1"/>
</dbReference>
<dbReference type="Proteomes" id="UP000683925">
    <property type="component" value="Unassembled WGS sequence"/>
</dbReference>
<dbReference type="AlphaFoldDB" id="A0A8S1WY95"/>
<name>A0A8S1WY95_PAROT</name>
<accession>A0A8S1WY95</accession>
<dbReference type="OrthoDB" id="10261640at2759"/>
<protein>
    <submittedName>
        <fullName evidence="2">Uncharacterized protein</fullName>
    </submittedName>
</protein>
<dbReference type="CDD" id="cd00200">
    <property type="entry name" value="WD40"/>
    <property type="match status" value="1"/>
</dbReference>
<organism evidence="2 3">
    <name type="scientific">Paramecium octaurelia</name>
    <dbReference type="NCBI Taxonomy" id="43137"/>
    <lineage>
        <taxon>Eukaryota</taxon>
        <taxon>Sar</taxon>
        <taxon>Alveolata</taxon>
        <taxon>Ciliophora</taxon>
        <taxon>Intramacronucleata</taxon>
        <taxon>Oligohymenophorea</taxon>
        <taxon>Peniculida</taxon>
        <taxon>Parameciidae</taxon>
        <taxon>Paramecium</taxon>
    </lineage>
</organism>
<dbReference type="Pfam" id="PF00400">
    <property type="entry name" value="WD40"/>
    <property type="match status" value="3"/>
</dbReference>
<dbReference type="PANTHER" id="PTHR45333:SF1">
    <property type="entry name" value="CHROMOSOME UNDETERMINED SCAFFOLD_625, WHOLE GENOME SHOTGUN SEQUENCE"/>
    <property type="match status" value="1"/>
</dbReference>
<reference evidence="2" key="1">
    <citation type="submission" date="2021-01" db="EMBL/GenBank/DDBJ databases">
        <authorList>
            <consortium name="Genoscope - CEA"/>
            <person name="William W."/>
        </authorList>
    </citation>
    <scope>NUCLEOTIDE SEQUENCE</scope>
</reference>
<dbReference type="PROSITE" id="PS50294">
    <property type="entry name" value="WD_REPEATS_REGION"/>
    <property type="match status" value="3"/>
</dbReference>
<dbReference type="PROSITE" id="PS50082">
    <property type="entry name" value="WD_REPEATS_2"/>
    <property type="match status" value="3"/>
</dbReference>
<comment type="caution">
    <text evidence="2">The sequence shown here is derived from an EMBL/GenBank/DDBJ whole genome shotgun (WGS) entry which is preliminary data.</text>
</comment>
<dbReference type="OMA" id="PRNRNIK"/>